<dbReference type="InterPro" id="IPR052656">
    <property type="entry name" value="CTOP_PRMT1"/>
</dbReference>
<feature type="compositionally biased region" description="Gly residues" evidence="2">
    <location>
        <begin position="179"/>
        <end position="190"/>
    </location>
</feature>
<dbReference type="Pfam" id="PF13865">
    <property type="entry name" value="FoP_duplication"/>
    <property type="match status" value="1"/>
</dbReference>
<evidence type="ECO:0000256" key="2">
    <source>
        <dbReference type="SAM" id="MobiDB-lite"/>
    </source>
</evidence>
<evidence type="ECO:0000313" key="4">
    <source>
        <dbReference type="Proteomes" id="UP001652740"/>
    </source>
</evidence>
<keyword evidence="4" id="KW-1185">Reference proteome</keyword>
<dbReference type="PANTHER" id="PTHR48426:SF1">
    <property type="entry name" value="CHROMATIN TARGET OF PRMT1 PROTEIN"/>
    <property type="match status" value="1"/>
</dbReference>
<proteinExistence type="predicted"/>
<dbReference type="PANTHER" id="PTHR48426">
    <property type="entry name" value="CHROMATIN TARGET OF PRMT1 PROTEIN"/>
    <property type="match status" value="1"/>
</dbReference>
<dbReference type="Proteomes" id="UP001652740">
    <property type="component" value="Unplaced"/>
</dbReference>
<reference evidence="5" key="1">
    <citation type="submission" date="2025-08" db="UniProtKB">
        <authorList>
            <consortium name="RefSeq"/>
        </authorList>
    </citation>
    <scope>IDENTIFICATION</scope>
    <source>
        <tissue evidence="5">Whole larvae</tissue>
    </source>
</reference>
<protein>
    <submittedName>
        <fullName evidence="5">Chromatin target of PRMT1 protein-like isoform X1</fullName>
    </submittedName>
</protein>
<accession>A0A6J1WG51</accession>
<evidence type="ECO:0000313" key="5">
    <source>
        <dbReference type="RefSeq" id="XP_026752512.2"/>
    </source>
</evidence>
<name>A0A6J1WG51_GALME</name>
<organism evidence="4 5">
    <name type="scientific">Galleria mellonella</name>
    <name type="common">Greater wax moth</name>
    <dbReference type="NCBI Taxonomy" id="7137"/>
    <lineage>
        <taxon>Eukaryota</taxon>
        <taxon>Metazoa</taxon>
        <taxon>Ecdysozoa</taxon>
        <taxon>Arthropoda</taxon>
        <taxon>Hexapoda</taxon>
        <taxon>Insecta</taxon>
        <taxon>Pterygota</taxon>
        <taxon>Neoptera</taxon>
        <taxon>Endopterygota</taxon>
        <taxon>Lepidoptera</taxon>
        <taxon>Glossata</taxon>
        <taxon>Ditrysia</taxon>
        <taxon>Pyraloidea</taxon>
        <taxon>Pyralidae</taxon>
        <taxon>Galleriinae</taxon>
        <taxon>Galleria</taxon>
    </lineage>
</organism>
<feature type="region of interest" description="Disordered" evidence="2">
    <location>
        <begin position="179"/>
        <end position="229"/>
    </location>
</feature>
<dbReference type="RefSeq" id="XP_026752512.2">
    <property type="nucleotide sequence ID" value="XM_026896711.3"/>
</dbReference>
<dbReference type="SMART" id="SM01218">
    <property type="entry name" value="FoP_duplication"/>
    <property type="match status" value="1"/>
</dbReference>
<keyword evidence="1" id="KW-0694">RNA-binding</keyword>
<sequence length="260" mass="28643">MVIEKVHGLQATSMSLNDRFTMLASVTPNRVPLRQRRRTVSSYFGQNLNFKNKNLIEQIARRLEQQAKRQVLRQRLGIPGGLRRFGSESSLPGLRRSNSFGNLSQAQSIKNRVSWRQSNGNLSRSASFSNLSAGAWRGFRRRGGPNRALRGRLRGGRQGAVRMWRTGRVGVGRVSAGRVGAGRAGAGRAGAGRARRQPLRPQAGASGRPRGRGGAVRNQPQKPVPTKEELDAQLDQYMAGSKSALDKELEAYMKNAMDLE</sequence>
<gene>
    <name evidence="5" type="primary">LOC113512762</name>
</gene>
<dbReference type="InParanoid" id="A0A6J1WG51"/>
<dbReference type="InterPro" id="IPR025715">
    <property type="entry name" value="FoP_C"/>
</dbReference>
<dbReference type="AlphaFoldDB" id="A0A6J1WG51"/>
<evidence type="ECO:0000259" key="3">
    <source>
        <dbReference type="SMART" id="SM01218"/>
    </source>
</evidence>
<evidence type="ECO:0000256" key="1">
    <source>
        <dbReference type="ARBA" id="ARBA00022884"/>
    </source>
</evidence>
<dbReference type="KEGG" id="gmw:113512762"/>
<dbReference type="GO" id="GO:0003723">
    <property type="term" value="F:RNA binding"/>
    <property type="evidence" value="ECO:0007669"/>
    <property type="project" value="UniProtKB-KW"/>
</dbReference>
<feature type="domain" description="Chromatin target of PRMT1 protein C-terminal" evidence="3">
    <location>
        <begin position="172"/>
        <end position="259"/>
    </location>
</feature>
<dbReference type="GeneID" id="113512762"/>